<dbReference type="AlphaFoldDB" id="A0A6J5XTI8"/>
<sequence>MIGLIEQLENLGTPLDGELAQDFILASLLDQFSQFVMNSNMGKMDKTLAELLHMLVTAEKNFKRESGSGIMAAFEKGPSSSTKPKSKTKGKGKGKEKKTTVAKPNGKTTKNKAKEPKGICFYCNEDGHWNRNCKNYLASLNYNKKYQC</sequence>
<organism evidence="4 5">
    <name type="scientific">Prunus armeniaca</name>
    <name type="common">Apricot</name>
    <name type="synonym">Armeniaca vulgaris</name>
    <dbReference type="NCBI Taxonomy" id="36596"/>
    <lineage>
        <taxon>Eukaryota</taxon>
        <taxon>Viridiplantae</taxon>
        <taxon>Streptophyta</taxon>
        <taxon>Embryophyta</taxon>
        <taxon>Tracheophyta</taxon>
        <taxon>Spermatophyta</taxon>
        <taxon>Magnoliopsida</taxon>
        <taxon>eudicotyledons</taxon>
        <taxon>Gunneridae</taxon>
        <taxon>Pentapetalae</taxon>
        <taxon>rosids</taxon>
        <taxon>fabids</taxon>
        <taxon>Rosales</taxon>
        <taxon>Rosaceae</taxon>
        <taxon>Amygdaloideae</taxon>
        <taxon>Amygdaleae</taxon>
        <taxon>Prunus</taxon>
    </lineage>
</organism>
<dbReference type="InterPro" id="IPR001878">
    <property type="entry name" value="Znf_CCHC"/>
</dbReference>
<evidence type="ECO:0000313" key="4">
    <source>
        <dbReference type="EMBL" id="CAB4316421.1"/>
    </source>
</evidence>
<evidence type="ECO:0000256" key="2">
    <source>
        <dbReference type="SAM" id="MobiDB-lite"/>
    </source>
</evidence>
<evidence type="ECO:0000259" key="3">
    <source>
        <dbReference type="PROSITE" id="PS50158"/>
    </source>
</evidence>
<name>A0A6J5XTI8_PRUAR</name>
<dbReference type="GO" id="GO:0003676">
    <property type="term" value="F:nucleic acid binding"/>
    <property type="evidence" value="ECO:0007669"/>
    <property type="project" value="InterPro"/>
</dbReference>
<feature type="compositionally biased region" description="Basic residues" evidence="2">
    <location>
        <begin position="84"/>
        <end position="96"/>
    </location>
</feature>
<proteinExistence type="predicted"/>
<keyword evidence="1" id="KW-0863">Zinc-finger</keyword>
<dbReference type="SMART" id="SM00343">
    <property type="entry name" value="ZnF_C2HC"/>
    <property type="match status" value="1"/>
</dbReference>
<keyword evidence="1" id="KW-0862">Zinc</keyword>
<reference evidence="5" key="1">
    <citation type="journal article" date="2020" name="Genome Biol.">
        <title>Gamete binning: chromosome-level and haplotype-resolved genome assembly enabled by high-throughput single-cell sequencing of gamete genomes.</title>
        <authorList>
            <person name="Campoy J.A."/>
            <person name="Sun H."/>
            <person name="Goel M."/>
            <person name="Jiao W.-B."/>
            <person name="Folz-Donahue K."/>
            <person name="Wang N."/>
            <person name="Rubio M."/>
            <person name="Liu C."/>
            <person name="Kukat C."/>
            <person name="Ruiz D."/>
            <person name="Huettel B."/>
            <person name="Schneeberger K."/>
        </authorList>
    </citation>
    <scope>NUCLEOTIDE SEQUENCE [LARGE SCALE GENOMIC DNA]</scope>
    <source>
        <strain evidence="5">cv. Rojo Pasion</strain>
    </source>
</reference>
<evidence type="ECO:0000256" key="1">
    <source>
        <dbReference type="PROSITE-ProRule" id="PRU00047"/>
    </source>
</evidence>
<keyword evidence="1" id="KW-0479">Metal-binding</keyword>
<dbReference type="PROSITE" id="PS50158">
    <property type="entry name" value="ZF_CCHC"/>
    <property type="match status" value="1"/>
</dbReference>
<dbReference type="Proteomes" id="UP000507245">
    <property type="component" value="Unassembled WGS sequence"/>
</dbReference>
<accession>A0A6J5XTI8</accession>
<feature type="domain" description="CCHC-type" evidence="3">
    <location>
        <begin position="120"/>
        <end position="135"/>
    </location>
</feature>
<dbReference type="SUPFAM" id="SSF57756">
    <property type="entry name" value="Retrovirus zinc finger-like domains"/>
    <property type="match status" value="1"/>
</dbReference>
<feature type="region of interest" description="Disordered" evidence="2">
    <location>
        <begin position="72"/>
        <end position="112"/>
    </location>
</feature>
<gene>
    <name evidence="4" type="ORF">ORAREDHAP_LOCUS41837</name>
</gene>
<dbReference type="Gene3D" id="4.10.60.10">
    <property type="entry name" value="Zinc finger, CCHC-type"/>
    <property type="match status" value="1"/>
</dbReference>
<dbReference type="InterPro" id="IPR036875">
    <property type="entry name" value="Znf_CCHC_sf"/>
</dbReference>
<dbReference type="OrthoDB" id="1751815at2759"/>
<dbReference type="GO" id="GO:0008270">
    <property type="term" value="F:zinc ion binding"/>
    <property type="evidence" value="ECO:0007669"/>
    <property type="project" value="UniProtKB-KW"/>
</dbReference>
<protein>
    <recommendedName>
        <fullName evidence="3">CCHC-type domain-containing protein</fullName>
    </recommendedName>
</protein>
<dbReference type="EMBL" id="CAEKKB010000007">
    <property type="protein sequence ID" value="CAB4316421.1"/>
    <property type="molecule type" value="Genomic_DNA"/>
</dbReference>
<keyword evidence="5" id="KW-1185">Reference proteome</keyword>
<evidence type="ECO:0000313" key="5">
    <source>
        <dbReference type="Proteomes" id="UP000507245"/>
    </source>
</evidence>